<accession>A0ABT3IGK0</accession>
<proteinExistence type="predicted"/>
<dbReference type="EMBL" id="JAPDNS010000001">
    <property type="protein sequence ID" value="MCW3483063.1"/>
    <property type="molecule type" value="Genomic_DNA"/>
</dbReference>
<organism evidence="1 2">
    <name type="scientific">Chitinophaga nivalis</name>
    <dbReference type="NCBI Taxonomy" id="2991709"/>
    <lineage>
        <taxon>Bacteria</taxon>
        <taxon>Pseudomonadati</taxon>
        <taxon>Bacteroidota</taxon>
        <taxon>Chitinophagia</taxon>
        <taxon>Chitinophagales</taxon>
        <taxon>Chitinophagaceae</taxon>
        <taxon>Chitinophaga</taxon>
    </lineage>
</organism>
<keyword evidence="2" id="KW-1185">Reference proteome</keyword>
<evidence type="ECO:0000313" key="2">
    <source>
        <dbReference type="Proteomes" id="UP001207742"/>
    </source>
</evidence>
<name>A0ABT3IGK0_9BACT</name>
<protein>
    <submittedName>
        <fullName evidence="1">Uncharacterized protein</fullName>
    </submittedName>
</protein>
<comment type="caution">
    <text evidence="1">The sequence shown here is derived from an EMBL/GenBank/DDBJ whole genome shotgun (WGS) entry which is preliminary data.</text>
</comment>
<gene>
    <name evidence="1" type="ORF">OL497_04125</name>
</gene>
<sequence length="140" mass="15585">MQGEFSLTVGGRAYCGVTDVYRNTGKRLSFYICNDAADTEEGIRSRTTSFFFRISHFSYQDNIITILPGKSTGTQHRPQDVVDRYTPEISPDDFLLVELCITISEEQPGLSGDAFEKLVDADAFFCNGHLLMPLLESPCG</sequence>
<reference evidence="1 2" key="1">
    <citation type="submission" date="2022-10" db="EMBL/GenBank/DDBJ databases">
        <title>Chitinophaga nivalis PC15 sp. nov., isolated from Pyeongchang county, South Korea.</title>
        <authorList>
            <person name="Trinh H.N."/>
        </authorList>
    </citation>
    <scope>NUCLEOTIDE SEQUENCE [LARGE SCALE GENOMIC DNA]</scope>
    <source>
        <strain evidence="1 2">PC14</strain>
    </source>
</reference>
<dbReference type="Proteomes" id="UP001207742">
    <property type="component" value="Unassembled WGS sequence"/>
</dbReference>
<evidence type="ECO:0000313" key="1">
    <source>
        <dbReference type="EMBL" id="MCW3483063.1"/>
    </source>
</evidence>
<dbReference type="RefSeq" id="WP_264731748.1">
    <property type="nucleotide sequence ID" value="NZ_JAPDNR010000001.1"/>
</dbReference>